<dbReference type="PIRSF" id="PIRSF000619">
    <property type="entry name" value="TyrPK_EGF-R"/>
    <property type="match status" value="1"/>
</dbReference>
<dbReference type="PRINTS" id="PR00109">
    <property type="entry name" value="TYRKINASE"/>
</dbReference>
<evidence type="ECO:0000256" key="21">
    <source>
        <dbReference type="SAM" id="Phobius"/>
    </source>
</evidence>
<evidence type="ECO:0000256" key="2">
    <source>
        <dbReference type="ARBA" id="ARBA00011902"/>
    </source>
</evidence>
<keyword evidence="12 17" id="KW-0829">Tyrosine-protein kinase</keyword>
<dbReference type="Proteomes" id="UP000694397">
    <property type="component" value="Chromosome 22"/>
</dbReference>
<evidence type="ECO:0000256" key="9">
    <source>
        <dbReference type="ARBA" id="ARBA00022840"/>
    </source>
</evidence>
<keyword evidence="4 17" id="KW-0808">Transferase</keyword>
<protein>
    <recommendedName>
        <fullName evidence="2 17">Receptor protein-tyrosine kinase</fullName>
        <ecNumber evidence="2 17">2.7.10.1</ecNumber>
    </recommendedName>
</protein>
<feature type="signal peptide" evidence="22">
    <location>
        <begin position="1"/>
        <end position="31"/>
    </location>
</feature>
<dbReference type="InterPro" id="IPR001245">
    <property type="entry name" value="Ser-Thr/Tyr_kinase_cat_dom"/>
</dbReference>
<keyword evidence="9 17" id="KW-0067">ATP-binding</keyword>
<dbReference type="FunFam" id="1.10.510.10:FF:000233">
    <property type="entry name" value="receptor tyrosine-protein kinase erbB-3"/>
    <property type="match status" value="1"/>
</dbReference>
<evidence type="ECO:0000256" key="14">
    <source>
        <dbReference type="ARBA" id="ARBA00023170"/>
    </source>
</evidence>
<keyword evidence="14 17" id="KW-0675">Receptor</keyword>
<dbReference type="PANTHER" id="PTHR24416">
    <property type="entry name" value="TYROSINE-PROTEIN KINASE RECEPTOR"/>
    <property type="match status" value="1"/>
</dbReference>
<feature type="binding site" evidence="18 19">
    <location>
        <position position="758"/>
    </location>
    <ligand>
        <name>ATP</name>
        <dbReference type="ChEBI" id="CHEBI:30616"/>
    </ligand>
</feature>
<evidence type="ECO:0000256" key="3">
    <source>
        <dbReference type="ARBA" id="ARBA00022553"/>
    </source>
</evidence>
<keyword evidence="6 22" id="KW-0732">Signal</keyword>
<evidence type="ECO:0000256" key="8">
    <source>
        <dbReference type="ARBA" id="ARBA00022777"/>
    </source>
</evidence>
<dbReference type="Gene3D" id="2.10.220.10">
    <property type="entry name" value="Hormone Receptor, Insulin-like Growth Factor Receptor 1, Chain A, domain 2"/>
    <property type="match status" value="3"/>
</dbReference>
<feature type="chain" id="PRO_5034013858" description="Receptor protein-tyrosine kinase" evidence="22">
    <location>
        <begin position="32"/>
        <end position="1464"/>
    </location>
</feature>
<evidence type="ECO:0000256" key="13">
    <source>
        <dbReference type="ARBA" id="ARBA00023157"/>
    </source>
</evidence>
<evidence type="ECO:0000256" key="18">
    <source>
        <dbReference type="PIRSR" id="PIRSR000619-2"/>
    </source>
</evidence>
<evidence type="ECO:0000259" key="23">
    <source>
        <dbReference type="PROSITE" id="PS50011"/>
    </source>
</evidence>
<dbReference type="Pfam" id="PF01030">
    <property type="entry name" value="Recep_L_domain"/>
    <property type="match status" value="2"/>
</dbReference>
<evidence type="ECO:0000256" key="19">
    <source>
        <dbReference type="PROSITE-ProRule" id="PRU10141"/>
    </source>
</evidence>
<evidence type="ECO:0000256" key="10">
    <source>
        <dbReference type="ARBA" id="ARBA00022989"/>
    </source>
</evidence>
<dbReference type="Gene3D" id="1.10.510.10">
    <property type="entry name" value="Transferase(Phosphotransferase) domain 1"/>
    <property type="match status" value="1"/>
</dbReference>
<keyword evidence="15" id="KW-0325">Glycoprotein</keyword>
<keyword evidence="13" id="KW-1015">Disulfide bond</keyword>
<feature type="domain" description="Protein kinase" evidence="23">
    <location>
        <begin position="725"/>
        <end position="990"/>
    </location>
</feature>
<evidence type="ECO:0000256" key="12">
    <source>
        <dbReference type="ARBA" id="ARBA00023137"/>
    </source>
</evidence>
<dbReference type="FunFam" id="2.10.220.10:FF:000001">
    <property type="entry name" value="Receptor protein-tyrosine kinase"/>
    <property type="match status" value="1"/>
</dbReference>
<dbReference type="InterPro" id="IPR016245">
    <property type="entry name" value="Tyr_kinase_EGF/ERB/XmrK_rcpt"/>
</dbReference>
<feature type="transmembrane region" description="Helical" evidence="21">
    <location>
        <begin position="659"/>
        <end position="680"/>
    </location>
</feature>
<evidence type="ECO:0000256" key="20">
    <source>
        <dbReference type="SAM" id="MobiDB-lite"/>
    </source>
</evidence>
<dbReference type="InterPro" id="IPR032778">
    <property type="entry name" value="GF_recep_IV"/>
</dbReference>
<feature type="region of interest" description="Disordered" evidence="20">
    <location>
        <begin position="1213"/>
        <end position="1311"/>
    </location>
</feature>
<dbReference type="FunFam" id="3.30.200.20:FF:000276">
    <property type="entry name" value="Receptor tyrosine-protein kinase erbB-3"/>
    <property type="match status" value="1"/>
</dbReference>
<dbReference type="FunFam" id="3.80.20.20:FF:000013">
    <property type="entry name" value="Erb-b2 receptor tyrosine kinase 3a"/>
    <property type="match status" value="1"/>
</dbReference>
<keyword evidence="7 17" id="KW-0547">Nucleotide-binding</keyword>
<dbReference type="EC" id="2.7.10.1" evidence="2 17"/>
<dbReference type="SUPFAM" id="SSF57184">
    <property type="entry name" value="Growth factor receptor domain"/>
    <property type="match status" value="2"/>
</dbReference>
<proteinExistence type="inferred from homology"/>
<dbReference type="Pfam" id="PF00757">
    <property type="entry name" value="Furin-like"/>
    <property type="match status" value="1"/>
</dbReference>
<dbReference type="SMART" id="SM00261">
    <property type="entry name" value="FU"/>
    <property type="match status" value="5"/>
</dbReference>
<dbReference type="GO" id="GO:0043066">
    <property type="term" value="P:negative regulation of apoptotic process"/>
    <property type="evidence" value="ECO:0007669"/>
    <property type="project" value="TreeGrafter"/>
</dbReference>
<keyword evidence="11 17" id="KW-0472">Membrane</keyword>
<reference evidence="24 25" key="1">
    <citation type="submission" date="2019-04" db="EMBL/GenBank/DDBJ databases">
        <authorList>
            <consortium name="Wellcome Sanger Institute Data Sharing"/>
        </authorList>
    </citation>
    <scope>NUCLEOTIDE SEQUENCE [LARGE SCALE GENOMIC DNA]</scope>
</reference>
<dbReference type="InterPro" id="IPR017441">
    <property type="entry name" value="Protein_kinase_ATP_BS"/>
</dbReference>
<dbReference type="InterPro" id="IPR006212">
    <property type="entry name" value="Furin_repeat"/>
</dbReference>
<keyword evidence="25" id="KW-1185">Reference proteome</keyword>
<feature type="compositionally biased region" description="Polar residues" evidence="20">
    <location>
        <begin position="1086"/>
        <end position="1097"/>
    </location>
</feature>
<comment type="subcellular location">
    <subcellularLocation>
        <location evidence="1">Membrane</location>
        <topology evidence="1">Single-pass type I membrane protein</topology>
    </subcellularLocation>
</comment>
<dbReference type="GeneTree" id="ENSGT00940000156107"/>
<evidence type="ECO:0000256" key="22">
    <source>
        <dbReference type="SAM" id="SignalP"/>
    </source>
</evidence>
<reference evidence="24" key="3">
    <citation type="submission" date="2025-09" db="UniProtKB">
        <authorList>
            <consortium name="Ensembl"/>
        </authorList>
    </citation>
    <scope>IDENTIFICATION</scope>
</reference>
<dbReference type="FunFam" id="3.80.20.20:FF:000004">
    <property type="entry name" value="Receptor protein-tyrosine kinase"/>
    <property type="match status" value="1"/>
</dbReference>
<dbReference type="InterPro" id="IPR044912">
    <property type="entry name" value="Egfr_JX_dom"/>
</dbReference>
<dbReference type="InterPro" id="IPR000719">
    <property type="entry name" value="Prot_kinase_dom"/>
</dbReference>
<dbReference type="GO" id="GO:0022008">
    <property type="term" value="P:neurogenesis"/>
    <property type="evidence" value="ECO:0007669"/>
    <property type="project" value="TreeGrafter"/>
</dbReference>
<dbReference type="FunFam" id="2.10.220.10:FF:000002">
    <property type="entry name" value="Receptor protein-tyrosine kinase"/>
    <property type="match status" value="1"/>
</dbReference>
<reference evidence="24" key="2">
    <citation type="submission" date="2025-08" db="UniProtKB">
        <authorList>
            <consortium name="Ensembl"/>
        </authorList>
    </citation>
    <scope>IDENTIFICATION</scope>
</reference>
<dbReference type="Pfam" id="PF07714">
    <property type="entry name" value="PK_Tyr_Ser-Thr"/>
    <property type="match status" value="1"/>
</dbReference>
<dbReference type="GO" id="GO:0008284">
    <property type="term" value="P:positive regulation of cell population proliferation"/>
    <property type="evidence" value="ECO:0007669"/>
    <property type="project" value="TreeGrafter"/>
</dbReference>
<feature type="binding site" evidence="18">
    <location>
        <begin position="731"/>
        <end position="739"/>
    </location>
    <ligand>
        <name>ATP</name>
        <dbReference type="ChEBI" id="CHEBI:30616"/>
    </ligand>
</feature>
<dbReference type="SUPFAM" id="SSF56112">
    <property type="entry name" value="Protein kinase-like (PK-like)"/>
    <property type="match status" value="1"/>
</dbReference>
<dbReference type="GO" id="GO:0004714">
    <property type="term" value="F:transmembrane receptor protein tyrosine kinase activity"/>
    <property type="evidence" value="ECO:0007669"/>
    <property type="project" value="UniProtKB-EC"/>
</dbReference>
<dbReference type="GO" id="GO:0038131">
    <property type="term" value="F:neuregulin receptor activity"/>
    <property type="evidence" value="ECO:0007669"/>
    <property type="project" value="TreeGrafter"/>
</dbReference>
<comment type="similarity">
    <text evidence="17">Belongs to the protein kinase superfamily. Tyr protein kinase family. EGF receptor subfamily.</text>
</comment>
<dbReference type="InterPro" id="IPR036941">
    <property type="entry name" value="Rcpt_L-dom_sf"/>
</dbReference>
<dbReference type="PROSITE" id="PS50011">
    <property type="entry name" value="PROTEIN_KINASE_DOM"/>
    <property type="match status" value="1"/>
</dbReference>
<accession>A0A8C9RWP9</accession>
<name>A0A8C9RWP9_SCLFO</name>
<dbReference type="GO" id="GO:0009966">
    <property type="term" value="P:regulation of signal transduction"/>
    <property type="evidence" value="ECO:0007669"/>
    <property type="project" value="UniProtKB-ARBA"/>
</dbReference>
<evidence type="ECO:0000256" key="11">
    <source>
        <dbReference type="ARBA" id="ARBA00023136"/>
    </source>
</evidence>
<dbReference type="InterPro" id="IPR006211">
    <property type="entry name" value="Furin-like_Cys-rich_dom"/>
</dbReference>
<dbReference type="Gene3D" id="3.80.20.20">
    <property type="entry name" value="Receptor L-domain"/>
    <property type="match status" value="2"/>
</dbReference>
<evidence type="ECO:0000256" key="17">
    <source>
        <dbReference type="PIRNR" id="PIRNR000619"/>
    </source>
</evidence>
<feature type="compositionally biased region" description="Basic and acidic residues" evidence="20">
    <location>
        <begin position="1352"/>
        <end position="1363"/>
    </location>
</feature>
<dbReference type="InterPro" id="IPR011009">
    <property type="entry name" value="Kinase-like_dom_sf"/>
</dbReference>
<dbReference type="GO" id="GO:0007169">
    <property type="term" value="P:cell surface receptor protein tyrosine kinase signaling pathway"/>
    <property type="evidence" value="ECO:0007669"/>
    <property type="project" value="UniProtKB-UniRule"/>
</dbReference>
<gene>
    <name evidence="24" type="primary">ERBB3</name>
</gene>
<dbReference type="Ensembl" id="ENSSFOT00015023806.2">
    <property type="protein sequence ID" value="ENSSFOP00015023549.1"/>
    <property type="gene ID" value="ENSSFOG00015015143.2"/>
</dbReference>
<dbReference type="InterPro" id="IPR009030">
    <property type="entry name" value="Growth_fac_rcpt_cys_sf"/>
</dbReference>
<feature type="region of interest" description="Disordered" evidence="20">
    <location>
        <begin position="1338"/>
        <end position="1366"/>
    </location>
</feature>
<dbReference type="Gene3D" id="6.10.250.2930">
    <property type="match status" value="1"/>
</dbReference>
<feature type="region of interest" description="Disordered" evidence="20">
    <location>
        <begin position="1065"/>
        <end position="1155"/>
    </location>
</feature>
<evidence type="ECO:0000256" key="15">
    <source>
        <dbReference type="ARBA" id="ARBA00023180"/>
    </source>
</evidence>
<evidence type="ECO:0000313" key="25">
    <source>
        <dbReference type="Proteomes" id="UP000694397"/>
    </source>
</evidence>
<dbReference type="GO" id="GO:0043235">
    <property type="term" value="C:receptor complex"/>
    <property type="evidence" value="ECO:0007669"/>
    <property type="project" value="TreeGrafter"/>
</dbReference>
<keyword evidence="5 21" id="KW-0812">Transmembrane</keyword>
<dbReference type="GO" id="GO:0005524">
    <property type="term" value="F:ATP binding"/>
    <property type="evidence" value="ECO:0007669"/>
    <property type="project" value="UniProtKB-UniRule"/>
</dbReference>
<dbReference type="SUPFAM" id="SSF52058">
    <property type="entry name" value="L domain-like"/>
    <property type="match status" value="2"/>
</dbReference>
<evidence type="ECO:0000256" key="16">
    <source>
        <dbReference type="ARBA" id="ARBA00051243"/>
    </source>
</evidence>
<evidence type="ECO:0000256" key="6">
    <source>
        <dbReference type="ARBA" id="ARBA00022729"/>
    </source>
</evidence>
<dbReference type="OrthoDB" id="6219513at2759"/>
<evidence type="ECO:0000256" key="1">
    <source>
        <dbReference type="ARBA" id="ARBA00004479"/>
    </source>
</evidence>
<feature type="compositionally biased region" description="Basic and acidic residues" evidence="20">
    <location>
        <begin position="1265"/>
        <end position="1279"/>
    </location>
</feature>
<sequence length="1464" mass="162608">MKKFMSSTALSMMVRWKFPLLILLLQYATDSQTHQVAICTGTQNSLSTSGGSEEQYNITKKLYSGCEIVMGNLEITHMEQSRDFSFLQSIREVTGYILIAINEFSYLPLEQLRVIRGTNLYEGRFALAIFVNYKMDGPQGLQELGFTHLTEILRGGVQIIRNKYLKYAPRVNWADIVQDSSADIIIEENGIDVKCDPACQGHCWGPGKDKCQTLTKTICAPQCNGRCFGTQPSDCCHVECAGGCTGPHNTDCFACSQFNDSGACVLHCPETLIYNKHTFQLEPNPNAKYQYGSICVSQCPTNFVVDGSSCVSSCPSDKKEVEKNGVKKCEPCEGLCPKACKGTGSSNRQTVNSENIDSFINCTKIQGSLHFLTTGITGDPYHNISALDPEKLNVFRTVQEITEILSIQSWPKEFTDLSVFSNLTTIQGRSLYKGVSSKRGFSLLVTKLPFITSLGLRSLRNINDGSVYISNNKRLCYHYTVNWTQLFTGTSSRQQDISDIKKNRPESKCIAEGRVCDPLCSTSGCWGPGPDQCLSCRNYSRGGTCVAQCNFITGEPREFAGPERECMACHSECQVFDGMVSCTGPGADECVECANFKDGPHCVSSCPNGVMGERGLIFKYPNLTKNCEPCHINCSQGCSGPDITDCLESRRHSSLPTTGIVVGVLVGVFLVFAIFVLGMLHHRGRAIRRKRAMRRYLESGETFEPLEPGEKGTKVHARILKVSELRKIKVLGTGIFGTVHKGVWIPEGDTIKIPVAIKTIQDRTGRQTFTEITDHMLAMGSLDNPYIVRLLGICPGTSLQLVTQLSAQRSLLEHIRQCKGNLNPQRLLNWCVQIAKGMYYLEEHCMVHRNLAARNVLLKSDYVVQISDYGIADLLYPDDKKYLYNEVKMPIKWMALESIFFRKYTHQSDVWSYGVTVWEMMSSGAEPYASVRPQDVPDLLEKGERLSQPPICTIDVYMVMVKCWMIDESVRPTFKELASEFSRMARDPLRYLVIKTNSNQADVPTDEQHHNKHELEDLDAEIENQEEEDLDDAIATSSLYLPPTWSHSRLRIDSHRSINAHCGQAGYLPMTPGAGDNPRQLRQPRSRLNSARTVSESSEGRGTLLEPEVEPSEDSSLTGSLRRGRCRTDSAYMSGAPETPSPHSEGEEDHNGYVLPGISDSPEREGFSALRNTLPYVRGCKRAASLLESAGDGECGSEEYEYMNKQTCLFSSSTNQLEDGSQRSKRSLSPIGSTGFSPGEGDTEQSCRKWMASGGNTTEALRMSASEREATGGHGDNRSPMKGNRRWKGEVSGADISDSGTEQPPGRESENVEYQYMDICDAGAARSPTLGAVLKRSSSIAAGESGQGLGVESKREEEDLKASEEEEYQYMNQQPRLSRTLQMRDSRDLDGYEYEEMGSVRMKGDQVEYQNVKMNTGGEAGSGDIRRSELAGYLKVSEPGRDRSFNNPSYWHSRMFVKPDAVRT</sequence>
<keyword evidence="8 17" id="KW-0418">Kinase</keyword>
<evidence type="ECO:0000256" key="7">
    <source>
        <dbReference type="ARBA" id="ARBA00022741"/>
    </source>
</evidence>
<evidence type="ECO:0000256" key="4">
    <source>
        <dbReference type="ARBA" id="ARBA00022679"/>
    </source>
</evidence>
<organism evidence="24 25">
    <name type="scientific">Scleropages formosus</name>
    <name type="common">Asian bonytongue</name>
    <name type="synonym">Osteoglossum formosum</name>
    <dbReference type="NCBI Taxonomy" id="113540"/>
    <lineage>
        <taxon>Eukaryota</taxon>
        <taxon>Metazoa</taxon>
        <taxon>Chordata</taxon>
        <taxon>Craniata</taxon>
        <taxon>Vertebrata</taxon>
        <taxon>Euteleostomi</taxon>
        <taxon>Actinopterygii</taxon>
        <taxon>Neopterygii</taxon>
        <taxon>Teleostei</taxon>
        <taxon>Osteoglossocephala</taxon>
        <taxon>Osteoglossomorpha</taxon>
        <taxon>Osteoglossiformes</taxon>
        <taxon>Osteoglossidae</taxon>
        <taxon>Scleropages</taxon>
    </lineage>
</organism>
<dbReference type="Pfam" id="PF14843">
    <property type="entry name" value="GF_recep_IV"/>
    <property type="match status" value="1"/>
</dbReference>
<comment type="catalytic activity">
    <reaction evidence="16">
        <text>L-tyrosyl-[protein] + ATP = O-phospho-L-tyrosyl-[protein] + ADP + H(+)</text>
        <dbReference type="Rhea" id="RHEA:10596"/>
        <dbReference type="Rhea" id="RHEA-COMP:10136"/>
        <dbReference type="Rhea" id="RHEA-COMP:20101"/>
        <dbReference type="ChEBI" id="CHEBI:15378"/>
        <dbReference type="ChEBI" id="CHEBI:30616"/>
        <dbReference type="ChEBI" id="CHEBI:46858"/>
        <dbReference type="ChEBI" id="CHEBI:61978"/>
        <dbReference type="ChEBI" id="CHEBI:456216"/>
        <dbReference type="EC" id="2.7.10.1"/>
    </reaction>
</comment>
<dbReference type="InterPro" id="IPR000494">
    <property type="entry name" value="Rcpt_L-dom"/>
</dbReference>
<evidence type="ECO:0000313" key="24">
    <source>
        <dbReference type="Ensembl" id="ENSSFOP00015023549.1"/>
    </source>
</evidence>
<dbReference type="CDD" id="cd00064">
    <property type="entry name" value="FU"/>
    <property type="match status" value="3"/>
</dbReference>
<dbReference type="GO" id="GO:0009925">
    <property type="term" value="C:basal plasma membrane"/>
    <property type="evidence" value="ECO:0007669"/>
    <property type="project" value="TreeGrafter"/>
</dbReference>
<dbReference type="InterPro" id="IPR050122">
    <property type="entry name" value="RTK"/>
</dbReference>
<dbReference type="PANTHER" id="PTHR24416:SF88">
    <property type="entry name" value="RECEPTOR TYROSINE-PROTEIN KINASE ERBB-3"/>
    <property type="match status" value="1"/>
</dbReference>
<dbReference type="PROSITE" id="PS00107">
    <property type="entry name" value="PROTEIN_KINASE_ATP"/>
    <property type="match status" value="1"/>
</dbReference>
<dbReference type="Gene3D" id="3.30.200.20">
    <property type="entry name" value="Phosphorylase Kinase, domain 1"/>
    <property type="match status" value="1"/>
</dbReference>
<evidence type="ECO:0000256" key="5">
    <source>
        <dbReference type="ARBA" id="ARBA00022692"/>
    </source>
</evidence>
<keyword evidence="3" id="KW-0597">Phosphoprotein</keyword>
<keyword evidence="10 21" id="KW-1133">Transmembrane helix</keyword>
<dbReference type="GO" id="GO:0038132">
    <property type="term" value="F:neuregulin binding"/>
    <property type="evidence" value="ECO:0007669"/>
    <property type="project" value="TreeGrafter"/>
</dbReference>